<evidence type="ECO:0000256" key="2">
    <source>
        <dbReference type="ARBA" id="ARBA00023125"/>
    </source>
</evidence>
<dbReference type="InterPro" id="IPR018060">
    <property type="entry name" value="HTH_AraC"/>
</dbReference>
<protein>
    <submittedName>
        <fullName evidence="5">Xylose operon regulatory protein</fullName>
    </submittedName>
</protein>
<evidence type="ECO:0000256" key="3">
    <source>
        <dbReference type="ARBA" id="ARBA00023163"/>
    </source>
</evidence>
<evidence type="ECO:0000313" key="6">
    <source>
        <dbReference type="Proteomes" id="UP000317243"/>
    </source>
</evidence>
<dbReference type="GO" id="GO:0043565">
    <property type="term" value="F:sequence-specific DNA binding"/>
    <property type="evidence" value="ECO:0007669"/>
    <property type="project" value="InterPro"/>
</dbReference>
<dbReference type="PANTHER" id="PTHR43280:SF11">
    <property type="entry name" value="RCS-SPECIFIC HTH-TYPE TRANSCRIPTIONAL ACTIVATOR RCLR"/>
    <property type="match status" value="1"/>
</dbReference>
<dbReference type="PRINTS" id="PR00032">
    <property type="entry name" value="HTHARAC"/>
</dbReference>
<dbReference type="SUPFAM" id="SSF46689">
    <property type="entry name" value="Homeodomain-like"/>
    <property type="match status" value="1"/>
</dbReference>
<sequence length="125" mass="14362">MGVVARQSTDILAGADPDVTEALLFIRRNAHRPISVSELLRQVPVSRRSLELRFRTLLERGIGEEIRRAHLERAKELLATSMLSVNEVAERSGFTSAPYFARFFRQATRMTPTDYRRQFYGSLQH</sequence>
<dbReference type="OrthoDB" id="9795616at2"/>
<dbReference type="InterPro" id="IPR009057">
    <property type="entry name" value="Homeodomain-like_sf"/>
</dbReference>
<keyword evidence="3" id="KW-0804">Transcription</keyword>
<dbReference type="AlphaFoldDB" id="A0A5C5VBP3"/>
<dbReference type="EMBL" id="SIHI01000077">
    <property type="protein sequence ID" value="TWT35035.1"/>
    <property type="molecule type" value="Genomic_DNA"/>
</dbReference>
<evidence type="ECO:0000256" key="1">
    <source>
        <dbReference type="ARBA" id="ARBA00023015"/>
    </source>
</evidence>
<gene>
    <name evidence="5" type="primary">xylR_5</name>
    <name evidence="5" type="ORF">KOR42_52880</name>
</gene>
<evidence type="ECO:0000259" key="4">
    <source>
        <dbReference type="PROSITE" id="PS01124"/>
    </source>
</evidence>
<dbReference type="Pfam" id="PF12833">
    <property type="entry name" value="HTH_18"/>
    <property type="match status" value="1"/>
</dbReference>
<dbReference type="PANTHER" id="PTHR43280">
    <property type="entry name" value="ARAC-FAMILY TRANSCRIPTIONAL REGULATOR"/>
    <property type="match status" value="1"/>
</dbReference>
<dbReference type="PROSITE" id="PS01124">
    <property type="entry name" value="HTH_ARAC_FAMILY_2"/>
    <property type="match status" value="1"/>
</dbReference>
<dbReference type="SMART" id="SM00342">
    <property type="entry name" value="HTH_ARAC"/>
    <property type="match status" value="1"/>
</dbReference>
<feature type="domain" description="HTH araC/xylS-type" evidence="4">
    <location>
        <begin position="20"/>
        <end position="118"/>
    </location>
</feature>
<dbReference type="GO" id="GO:0003700">
    <property type="term" value="F:DNA-binding transcription factor activity"/>
    <property type="evidence" value="ECO:0007669"/>
    <property type="project" value="InterPro"/>
</dbReference>
<name>A0A5C5VBP3_9PLAN</name>
<dbReference type="Proteomes" id="UP000317243">
    <property type="component" value="Unassembled WGS sequence"/>
</dbReference>
<reference evidence="5 6" key="1">
    <citation type="submission" date="2019-02" db="EMBL/GenBank/DDBJ databases">
        <title>Deep-cultivation of Planctomycetes and their phenomic and genomic characterization uncovers novel biology.</title>
        <authorList>
            <person name="Wiegand S."/>
            <person name="Jogler M."/>
            <person name="Boedeker C."/>
            <person name="Pinto D."/>
            <person name="Vollmers J."/>
            <person name="Rivas-Marin E."/>
            <person name="Kohn T."/>
            <person name="Peeters S.H."/>
            <person name="Heuer A."/>
            <person name="Rast P."/>
            <person name="Oberbeckmann S."/>
            <person name="Bunk B."/>
            <person name="Jeske O."/>
            <person name="Meyerdierks A."/>
            <person name="Storesund J.E."/>
            <person name="Kallscheuer N."/>
            <person name="Luecker S."/>
            <person name="Lage O.M."/>
            <person name="Pohl T."/>
            <person name="Merkel B.J."/>
            <person name="Hornburger P."/>
            <person name="Mueller R.-W."/>
            <person name="Bruemmer F."/>
            <person name="Labrenz M."/>
            <person name="Spormann A.M."/>
            <person name="Op Den Camp H."/>
            <person name="Overmann J."/>
            <person name="Amann R."/>
            <person name="Jetten M.S.M."/>
            <person name="Mascher T."/>
            <person name="Medema M.H."/>
            <person name="Devos D.P."/>
            <person name="Kaster A.-K."/>
            <person name="Ovreas L."/>
            <person name="Rohde M."/>
            <person name="Galperin M.Y."/>
            <person name="Jogler C."/>
        </authorList>
    </citation>
    <scope>NUCLEOTIDE SEQUENCE [LARGE SCALE GENOMIC DNA]</scope>
    <source>
        <strain evidence="5 6">KOR42</strain>
    </source>
</reference>
<keyword evidence="2" id="KW-0238">DNA-binding</keyword>
<dbReference type="Gene3D" id="1.10.10.60">
    <property type="entry name" value="Homeodomain-like"/>
    <property type="match status" value="1"/>
</dbReference>
<accession>A0A5C5VBP3</accession>
<evidence type="ECO:0000313" key="5">
    <source>
        <dbReference type="EMBL" id="TWT35035.1"/>
    </source>
</evidence>
<dbReference type="InterPro" id="IPR020449">
    <property type="entry name" value="Tscrpt_reg_AraC-type_HTH"/>
</dbReference>
<keyword evidence="1" id="KW-0805">Transcription regulation</keyword>
<keyword evidence="6" id="KW-1185">Reference proteome</keyword>
<proteinExistence type="predicted"/>
<comment type="caution">
    <text evidence="5">The sequence shown here is derived from an EMBL/GenBank/DDBJ whole genome shotgun (WGS) entry which is preliminary data.</text>
</comment>
<organism evidence="5 6">
    <name type="scientific">Thalassoglobus neptunius</name>
    <dbReference type="NCBI Taxonomy" id="1938619"/>
    <lineage>
        <taxon>Bacteria</taxon>
        <taxon>Pseudomonadati</taxon>
        <taxon>Planctomycetota</taxon>
        <taxon>Planctomycetia</taxon>
        <taxon>Planctomycetales</taxon>
        <taxon>Planctomycetaceae</taxon>
        <taxon>Thalassoglobus</taxon>
    </lineage>
</organism>